<dbReference type="STRING" id="4846.A0A367KA80"/>
<organism evidence="16 17">
    <name type="scientific">Rhizopus stolonifer</name>
    <name type="common">Rhizopus nigricans</name>
    <dbReference type="NCBI Taxonomy" id="4846"/>
    <lineage>
        <taxon>Eukaryota</taxon>
        <taxon>Fungi</taxon>
        <taxon>Fungi incertae sedis</taxon>
        <taxon>Mucoromycota</taxon>
        <taxon>Mucoromycotina</taxon>
        <taxon>Mucoromycetes</taxon>
        <taxon>Mucorales</taxon>
        <taxon>Mucorineae</taxon>
        <taxon>Rhizopodaceae</taxon>
        <taxon>Rhizopus</taxon>
    </lineage>
</organism>
<feature type="compositionally biased region" description="Basic and acidic residues" evidence="14">
    <location>
        <begin position="165"/>
        <end position="183"/>
    </location>
</feature>
<dbReference type="InterPro" id="IPR033310">
    <property type="entry name" value="Mms4/EME1/EME2"/>
</dbReference>
<keyword evidence="13" id="KW-0469">Meiosis</keyword>
<dbReference type="PANTHER" id="PTHR21077">
    <property type="entry name" value="EME1 PROTEIN"/>
    <property type="match status" value="1"/>
</dbReference>
<evidence type="ECO:0000256" key="3">
    <source>
        <dbReference type="ARBA" id="ARBA00005313"/>
    </source>
</evidence>
<evidence type="ECO:0000256" key="5">
    <source>
        <dbReference type="ARBA" id="ARBA00022723"/>
    </source>
</evidence>
<name>A0A367KA80_RHIST</name>
<feature type="compositionally biased region" description="Basic and acidic residues" evidence="14">
    <location>
        <begin position="359"/>
        <end position="400"/>
    </location>
</feature>
<feature type="compositionally biased region" description="Polar residues" evidence="14">
    <location>
        <begin position="555"/>
        <end position="575"/>
    </location>
</feature>
<proteinExistence type="inferred from homology"/>
<comment type="similarity">
    <text evidence="3">Belongs to the EME1/MMS4 family.</text>
</comment>
<protein>
    <recommendedName>
        <fullName evidence="15">ERCC4 domain-containing protein</fullName>
    </recommendedName>
</protein>
<evidence type="ECO:0000256" key="2">
    <source>
        <dbReference type="ARBA" id="ARBA00004123"/>
    </source>
</evidence>
<evidence type="ECO:0000256" key="13">
    <source>
        <dbReference type="ARBA" id="ARBA00023254"/>
    </source>
</evidence>
<comment type="subcellular location">
    <subcellularLocation>
        <location evidence="2">Nucleus</location>
    </subcellularLocation>
</comment>
<feature type="region of interest" description="Disordered" evidence="14">
    <location>
        <begin position="310"/>
        <end position="400"/>
    </location>
</feature>
<dbReference type="GO" id="GO:0031573">
    <property type="term" value="P:mitotic intra-S DNA damage checkpoint signaling"/>
    <property type="evidence" value="ECO:0007669"/>
    <property type="project" value="TreeGrafter"/>
</dbReference>
<accession>A0A367KA80</accession>
<evidence type="ECO:0000256" key="1">
    <source>
        <dbReference type="ARBA" id="ARBA00001946"/>
    </source>
</evidence>
<evidence type="ECO:0000313" key="16">
    <source>
        <dbReference type="EMBL" id="RCH99124.1"/>
    </source>
</evidence>
<feature type="region of interest" description="Disordered" evidence="14">
    <location>
        <begin position="555"/>
        <end position="579"/>
    </location>
</feature>
<dbReference type="CDD" id="cd14376">
    <property type="entry name" value="CUE_AUP1_AMFR_like"/>
    <property type="match status" value="1"/>
</dbReference>
<dbReference type="Pfam" id="PF21292">
    <property type="entry name" value="EME1-MUS81_C"/>
    <property type="match status" value="1"/>
</dbReference>
<evidence type="ECO:0000256" key="14">
    <source>
        <dbReference type="SAM" id="MobiDB-lite"/>
    </source>
</evidence>
<keyword evidence="9" id="KW-0460">Magnesium</keyword>
<dbReference type="AlphaFoldDB" id="A0A367KA80"/>
<keyword evidence="7" id="KW-0227">DNA damage</keyword>
<sequence length="727" mass="83854">MDNIDQLVEQVLNVDSSKSTFDIRKDLEHTKSVELTLNRIFDGEFLRGIKENSGANSALIILDSDEENTTPQITTATTHNDVFDIDNLFSSPDLIEKPKESRKRKTSELFDLFDDPFSSSTKKPRKEVASRRGSISSIGSASEGPFDLFDDTFSRSSSKGPFDLFGDKDKKTTKEKGKEKKEDNSEEEDVFLFDPFDSPKNKGIDLFDGSEDLNLRSSPAKEDTFGFDFDDLDDILAPKEDKVRKDKERESSVDSLVISKNILDSKEDEDEILSPTISGLDDDMIHVPTPDEFFDDLLLLQQDKEIIDIDSITTDRKRKKQTRDGSDSSSRKRSCSVSSLDSMTFLESSASETRNTELTPKEKKKLQAEERKKQREQAAEEKKRKKEERQREREQQALFEKENRVRSNRNEILKEMIVDMHPDFRLQNAGKLLESVLKTKMAQVSSLLDQERNPQYTIAWRRKCNAEWNTDSQAFIPLQNTKITNEPFVLVYMLVNELNELIQTDEIYEHMKKIQQSKKGHQVILLIEGLEPYYKKRALLQKRFFENQVRQAIQDPNASSTGTNRRAKNTENIDSLPSRETVEEHLNELQIMYDIMLVPTKDEEDTASWIESLTTDLALGRYKDKNLNNSYKGIKSGVDPHDTYFKMLQEIQLCTPAVAKSVMTEYPTIQLLHQKYEEINRTKGEMLLSNLEVQRSVLQARDRTINRVMSKKIYTIFSSDDPDLFLY</sequence>
<dbReference type="InterPro" id="IPR006166">
    <property type="entry name" value="ERCC4_domain"/>
</dbReference>
<dbReference type="Gene3D" id="3.40.50.10130">
    <property type="match status" value="1"/>
</dbReference>
<dbReference type="Gene3D" id="1.10.150.670">
    <property type="entry name" value="Crossover junction endonuclease EME1, DNA-binding domain"/>
    <property type="match status" value="1"/>
</dbReference>
<dbReference type="Gene3D" id="1.10.8.10">
    <property type="entry name" value="DNA helicase RuvA subunit, C-terminal domain"/>
    <property type="match status" value="1"/>
</dbReference>
<dbReference type="GO" id="GO:0048476">
    <property type="term" value="C:Holliday junction resolvase complex"/>
    <property type="evidence" value="ECO:0007669"/>
    <property type="project" value="InterPro"/>
</dbReference>
<dbReference type="GO" id="GO:0000712">
    <property type="term" value="P:resolution of meiotic recombination intermediates"/>
    <property type="evidence" value="ECO:0007669"/>
    <property type="project" value="TreeGrafter"/>
</dbReference>
<evidence type="ECO:0000256" key="9">
    <source>
        <dbReference type="ARBA" id="ARBA00022842"/>
    </source>
</evidence>
<comment type="caution">
    <text evidence="16">The sequence shown here is derived from an EMBL/GenBank/DDBJ whole genome shotgun (WGS) entry which is preliminary data.</text>
</comment>
<evidence type="ECO:0000256" key="10">
    <source>
        <dbReference type="ARBA" id="ARBA00023172"/>
    </source>
</evidence>
<keyword evidence="12" id="KW-0539">Nucleus</keyword>
<reference evidence="16 17" key="1">
    <citation type="journal article" date="2018" name="G3 (Bethesda)">
        <title>Phylogenetic and Phylogenomic Definition of Rhizopus Species.</title>
        <authorList>
            <person name="Gryganskyi A.P."/>
            <person name="Golan J."/>
            <person name="Dolatabadi S."/>
            <person name="Mondo S."/>
            <person name="Robb S."/>
            <person name="Idnurm A."/>
            <person name="Muszewska A."/>
            <person name="Steczkiewicz K."/>
            <person name="Masonjones S."/>
            <person name="Liao H.L."/>
            <person name="Gajdeczka M.T."/>
            <person name="Anike F."/>
            <person name="Vuek A."/>
            <person name="Anishchenko I.M."/>
            <person name="Voigt K."/>
            <person name="de Hoog G.S."/>
            <person name="Smith M.E."/>
            <person name="Heitman J."/>
            <person name="Vilgalys R."/>
            <person name="Stajich J.E."/>
        </authorList>
    </citation>
    <scope>NUCLEOTIDE SEQUENCE [LARGE SCALE GENOMIC DNA]</scope>
    <source>
        <strain evidence="16 17">LSU 92-RS-03</strain>
    </source>
</reference>
<dbReference type="GO" id="GO:0003677">
    <property type="term" value="F:DNA binding"/>
    <property type="evidence" value="ECO:0007669"/>
    <property type="project" value="InterPro"/>
</dbReference>
<dbReference type="GO" id="GO:0006302">
    <property type="term" value="P:double-strand break repair"/>
    <property type="evidence" value="ECO:0007669"/>
    <property type="project" value="TreeGrafter"/>
</dbReference>
<evidence type="ECO:0000313" key="17">
    <source>
        <dbReference type="Proteomes" id="UP000253551"/>
    </source>
</evidence>
<keyword evidence="17" id="KW-1185">Reference proteome</keyword>
<dbReference type="GO" id="GO:0046872">
    <property type="term" value="F:metal ion binding"/>
    <property type="evidence" value="ECO:0007669"/>
    <property type="project" value="UniProtKB-KW"/>
</dbReference>
<comment type="cofactor">
    <cofactor evidence="1">
        <name>Mg(2+)</name>
        <dbReference type="ChEBI" id="CHEBI:18420"/>
    </cofactor>
</comment>
<gene>
    <name evidence="16" type="ORF">CU098_003705</name>
</gene>
<dbReference type="GO" id="GO:0008821">
    <property type="term" value="F:crossover junction DNA endonuclease activity"/>
    <property type="evidence" value="ECO:0007669"/>
    <property type="project" value="TreeGrafter"/>
</dbReference>
<evidence type="ECO:0000256" key="8">
    <source>
        <dbReference type="ARBA" id="ARBA00022801"/>
    </source>
</evidence>
<keyword evidence="11" id="KW-0234">DNA repair</keyword>
<dbReference type="GO" id="GO:0031297">
    <property type="term" value="P:replication fork processing"/>
    <property type="evidence" value="ECO:0007669"/>
    <property type="project" value="TreeGrafter"/>
</dbReference>
<keyword evidence="10" id="KW-0233">DNA recombination</keyword>
<dbReference type="SMART" id="SM00891">
    <property type="entry name" value="ERCC4"/>
    <property type="match status" value="1"/>
</dbReference>
<dbReference type="Pfam" id="PF02732">
    <property type="entry name" value="ERCC4"/>
    <property type="match status" value="1"/>
</dbReference>
<feature type="domain" description="ERCC4" evidence="15">
    <location>
        <begin position="415"/>
        <end position="677"/>
    </location>
</feature>
<evidence type="ECO:0000256" key="4">
    <source>
        <dbReference type="ARBA" id="ARBA00022722"/>
    </source>
</evidence>
<keyword evidence="4" id="KW-0540">Nuclease</keyword>
<dbReference type="GO" id="GO:0005634">
    <property type="term" value="C:nucleus"/>
    <property type="evidence" value="ECO:0007669"/>
    <property type="project" value="UniProtKB-SubCell"/>
</dbReference>
<evidence type="ECO:0000256" key="6">
    <source>
        <dbReference type="ARBA" id="ARBA00022759"/>
    </source>
</evidence>
<feature type="region of interest" description="Disordered" evidence="14">
    <location>
        <begin position="160"/>
        <end position="196"/>
    </location>
</feature>
<dbReference type="PANTHER" id="PTHR21077:SF5">
    <property type="entry name" value="CROSSOVER JUNCTION ENDONUCLEASE MMS4"/>
    <property type="match status" value="1"/>
</dbReference>
<dbReference type="InterPro" id="IPR042530">
    <property type="entry name" value="EME1/EME2_C"/>
</dbReference>
<evidence type="ECO:0000256" key="12">
    <source>
        <dbReference type="ARBA" id="ARBA00023242"/>
    </source>
</evidence>
<feature type="compositionally biased region" description="Polar residues" evidence="14">
    <location>
        <begin position="345"/>
        <end position="358"/>
    </location>
</feature>
<keyword evidence="5" id="KW-0479">Metal-binding</keyword>
<keyword evidence="8" id="KW-0378">Hydrolase</keyword>
<evidence type="ECO:0000256" key="11">
    <source>
        <dbReference type="ARBA" id="ARBA00023204"/>
    </source>
</evidence>
<dbReference type="OrthoDB" id="343092at2759"/>
<dbReference type="Proteomes" id="UP000253551">
    <property type="component" value="Unassembled WGS sequence"/>
</dbReference>
<evidence type="ECO:0000256" key="7">
    <source>
        <dbReference type="ARBA" id="ARBA00022763"/>
    </source>
</evidence>
<dbReference type="EMBL" id="PJQM01001985">
    <property type="protein sequence ID" value="RCH99124.1"/>
    <property type="molecule type" value="Genomic_DNA"/>
</dbReference>
<keyword evidence="6" id="KW-0255">Endonuclease</keyword>
<evidence type="ECO:0000259" key="15">
    <source>
        <dbReference type="SMART" id="SM00891"/>
    </source>
</evidence>